<dbReference type="PANTHER" id="PTHR47234">
    <property type="match status" value="1"/>
</dbReference>
<evidence type="ECO:0000256" key="3">
    <source>
        <dbReference type="ARBA" id="ARBA00023237"/>
    </source>
</evidence>
<dbReference type="AlphaFoldDB" id="A0A2A2SE94"/>
<name>A0A2A2SE94_9SPHN</name>
<dbReference type="OrthoDB" id="4519042at2"/>
<dbReference type="Pfam" id="PF00593">
    <property type="entry name" value="TonB_dep_Rec_b-barrel"/>
    <property type="match status" value="1"/>
</dbReference>
<dbReference type="InterPro" id="IPR036942">
    <property type="entry name" value="Beta-barrel_TonB_sf"/>
</dbReference>
<comment type="caution">
    <text evidence="5">The sequence shown here is derived from an EMBL/GenBank/DDBJ whole genome shotgun (WGS) entry which is preliminary data.</text>
</comment>
<accession>A0A2A2SE94</accession>
<dbReference type="PANTHER" id="PTHR47234:SF3">
    <property type="entry name" value="SECRETIN_TONB SHORT N-TERMINAL DOMAIN-CONTAINING PROTEIN"/>
    <property type="match status" value="1"/>
</dbReference>
<keyword evidence="3" id="KW-0998">Cell outer membrane</keyword>
<dbReference type="Gene3D" id="2.40.170.20">
    <property type="entry name" value="TonB-dependent receptor, beta-barrel domain"/>
    <property type="match status" value="1"/>
</dbReference>
<sequence length="617" mass="65384">MRAAFVEMLADLEPAEVPLVIRAMTDAQVEQANLFPHWATRGQAPPPGDWRTWAIVGGRGFGKTRAGAEWVLARAREGGGDTRIALVAASVEEARRVMVEGPSGIIVSARRGEVRDWAASKRELVFASGARATLFSGACAAMLRGPEHDFAWCDEVAKWPQAAEAWDNLQLGLRRGANPCAVVTTTPRAGSIVAALIGEPDCVRTGGGGKLNPFLPDTYLRAVERRYAGTRRGAEELDGAVLLDVEGSLWPLQLIEGCRARDEDAERLAAGAQRVVVGVDPPAGAGGTCGIVAAAMLGDDAYAVLADESVAGASPEGWAGAVARAAARWRADRVVAEKNQGGDMVRSVLRAAGATLNPLRGLNVMVDVYQIKIDDRIVLTENLGAVGSGTAAVNAAVQQVLLAGGFSSVGAARFFINGLDTTTRGLDAVAVYRFGLGGLGNWSLTAAYNYNENKIDRRLNALGPLAQIPGLVLFGRVEGIRFTDGQPEDKLVLSADGSVGAFGITARTTRYGEVISPGAAVPIGAPTSLTELGPDDLRLAPKWITDLEVRFTFKEHATFALGANNLFDVYPTHRPTGPRPTSVGGSYPIDAYYQPYSTFSPFGFNGRFLYGRFTAQF</sequence>
<dbReference type="EMBL" id="NSLI01000004">
    <property type="protein sequence ID" value="PAX07351.1"/>
    <property type="molecule type" value="Genomic_DNA"/>
</dbReference>
<evidence type="ECO:0000256" key="2">
    <source>
        <dbReference type="ARBA" id="ARBA00023136"/>
    </source>
</evidence>
<feature type="domain" description="TonB-dependent receptor-like beta-barrel" evidence="4">
    <location>
        <begin position="353"/>
        <end position="566"/>
    </location>
</feature>
<dbReference type="Gene3D" id="3.40.50.300">
    <property type="entry name" value="P-loop containing nucleotide triphosphate hydrolases"/>
    <property type="match status" value="1"/>
</dbReference>
<organism evidence="5 6">
    <name type="scientific">Sphingomonas lenta</name>
    <dbReference type="NCBI Taxonomy" id="1141887"/>
    <lineage>
        <taxon>Bacteria</taxon>
        <taxon>Pseudomonadati</taxon>
        <taxon>Pseudomonadota</taxon>
        <taxon>Alphaproteobacteria</taxon>
        <taxon>Sphingomonadales</taxon>
        <taxon>Sphingomonadaceae</taxon>
        <taxon>Sphingomonas</taxon>
    </lineage>
</organism>
<keyword evidence="2" id="KW-0472">Membrane</keyword>
<dbReference type="Proteomes" id="UP000218151">
    <property type="component" value="Unassembled WGS sequence"/>
</dbReference>
<dbReference type="Pfam" id="PF03237">
    <property type="entry name" value="Terminase_6N"/>
    <property type="match status" value="1"/>
</dbReference>
<evidence type="ECO:0000259" key="4">
    <source>
        <dbReference type="Pfam" id="PF00593"/>
    </source>
</evidence>
<keyword evidence="6" id="KW-1185">Reference proteome</keyword>
<evidence type="ECO:0000313" key="5">
    <source>
        <dbReference type="EMBL" id="PAX07351.1"/>
    </source>
</evidence>
<dbReference type="InterPro" id="IPR000531">
    <property type="entry name" value="Beta-barrel_TonB"/>
</dbReference>
<reference evidence="6" key="1">
    <citation type="submission" date="2017-09" db="EMBL/GenBank/DDBJ databases">
        <authorList>
            <person name="Feng G."/>
            <person name="Zhu H."/>
        </authorList>
    </citation>
    <scope>NUCLEOTIDE SEQUENCE [LARGE SCALE GENOMIC DNA]</scope>
    <source>
        <strain evidence="6">1PNM-20</strain>
    </source>
</reference>
<dbReference type="SUPFAM" id="SSF56935">
    <property type="entry name" value="Porins"/>
    <property type="match status" value="1"/>
</dbReference>
<dbReference type="GO" id="GO:0009279">
    <property type="term" value="C:cell outer membrane"/>
    <property type="evidence" value="ECO:0007669"/>
    <property type="project" value="UniProtKB-SubCell"/>
</dbReference>
<gene>
    <name evidence="5" type="ORF">CKY28_15165</name>
</gene>
<evidence type="ECO:0000256" key="1">
    <source>
        <dbReference type="ARBA" id="ARBA00004442"/>
    </source>
</evidence>
<protein>
    <recommendedName>
        <fullName evidence="4">TonB-dependent receptor-like beta-barrel domain-containing protein</fullName>
    </recommendedName>
</protein>
<dbReference type="RefSeq" id="WP_095999173.1">
    <property type="nucleotide sequence ID" value="NZ_NSLI01000004.1"/>
</dbReference>
<comment type="subcellular location">
    <subcellularLocation>
        <location evidence="1">Cell outer membrane</location>
    </subcellularLocation>
</comment>
<evidence type="ECO:0000313" key="6">
    <source>
        <dbReference type="Proteomes" id="UP000218151"/>
    </source>
</evidence>
<dbReference type="InterPro" id="IPR027417">
    <property type="entry name" value="P-loop_NTPase"/>
</dbReference>
<proteinExistence type="predicted"/>